<evidence type="ECO:0000256" key="3">
    <source>
        <dbReference type="ARBA" id="ARBA00020675"/>
    </source>
</evidence>
<dbReference type="InterPro" id="IPR023115">
    <property type="entry name" value="TIF_IF2_dom3"/>
</dbReference>
<evidence type="ECO:0000256" key="10">
    <source>
        <dbReference type="RuleBase" id="RU000644"/>
    </source>
</evidence>
<dbReference type="InterPro" id="IPR015760">
    <property type="entry name" value="TIF_IF2"/>
</dbReference>
<comment type="caution">
    <text evidence="15">The sequence shown here is derived from an EMBL/GenBank/DDBJ whole genome shotgun (WGS) entry which is preliminary data.</text>
</comment>
<dbReference type="GO" id="GO:0005829">
    <property type="term" value="C:cytosol"/>
    <property type="evidence" value="ECO:0007669"/>
    <property type="project" value="TreeGrafter"/>
</dbReference>
<dbReference type="NCBIfam" id="TIGR00231">
    <property type="entry name" value="small_GTP"/>
    <property type="match status" value="1"/>
</dbReference>
<dbReference type="PROSITE" id="PS01176">
    <property type="entry name" value="IF2"/>
    <property type="match status" value="1"/>
</dbReference>
<keyword evidence="4" id="KW-0963">Cytoplasm</keyword>
<dbReference type="Pfam" id="PF00009">
    <property type="entry name" value="GTP_EFTU"/>
    <property type="match status" value="1"/>
</dbReference>
<dbReference type="PROSITE" id="PS51722">
    <property type="entry name" value="G_TR_2"/>
    <property type="match status" value="1"/>
</dbReference>
<dbReference type="FunFam" id="2.40.30.10:FF:000007">
    <property type="entry name" value="Translation initiation factor IF-2"/>
    <property type="match status" value="1"/>
</dbReference>
<feature type="coiled-coil region" evidence="12">
    <location>
        <begin position="575"/>
        <end position="648"/>
    </location>
</feature>
<evidence type="ECO:0000256" key="13">
    <source>
        <dbReference type="SAM" id="MobiDB-lite"/>
    </source>
</evidence>
<dbReference type="InterPro" id="IPR000178">
    <property type="entry name" value="TF_IF2_bacterial-like"/>
</dbReference>
<dbReference type="NCBIfam" id="TIGR00487">
    <property type="entry name" value="IF-2"/>
    <property type="match status" value="1"/>
</dbReference>
<dbReference type="SUPFAM" id="SSF52156">
    <property type="entry name" value="Initiation factor IF2/eIF5b, domain 3"/>
    <property type="match status" value="1"/>
</dbReference>
<gene>
    <name evidence="15" type="ORF">ENO34_00080</name>
</gene>
<feature type="non-terminal residue" evidence="15">
    <location>
        <position position="1"/>
    </location>
</feature>
<dbReference type="InterPro" id="IPR009000">
    <property type="entry name" value="Transl_B-barrel_sf"/>
</dbReference>
<evidence type="ECO:0000256" key="7">
    <source>
        <dbReference type="ARBA" id="ARBA00022917"/>
    </source>
</evidence>
<keyword evidence="12" id="KW-0175">Coiled coil</keyword>
<name>A0A831YC43_9AQUI</name>
<evidence type="ECO:0000256" key="9">
    <source>
        <dbReference type="NCBIfam" id="TIGR00487"/>
    </source>
</evidence>
<evidence type="ECO:0000256" key="1">
    <source>
        <dbReference type="ARBA" id="ARBA00004496"/>
    </source>
</evidence>
<dbReference type="Pfam" id="PF03144">
    <property type="entry name" value="GTP_EFTU_D2"/>
    <property type="match status" value="1"/>
</dbReference>
<feature type="compositionally biased region" description="Acidic residues" evidence="13">
    <location>
        <begin position="301"/>
        <end position="318"/>
    </location>
</feature>
<dbReference type="FunFam" id="3.40.50.10050:FF:000001">
    <property type="entry name" value="Translation initiation factor IF-2"/>
    <property type="match status" value="1"/>
</dbReference>
<dbReference type="InterPro" id="IPR053905">
    <property type="entry name" value="EF-G-like_DII"/>
</dbReference>
<dbReference type="CDD" id="cd03692">
    <property type="entry name" value="mtIF2_IVc"/>
    <property type="match status" value="1"/>
</dbReference>
<feature type="compositionally biased region" description="Basic and acidic residues" evidence="13">
    <location>
        <begin position="77"/>
        <end position="165"/>
    </location>
</feature>
<evidence type="ECO:0000256" key="2">
    <source>
        <dbReference type="ARBA" id="ARBA00007733"/>
    </source>
</evidence>
<dbReference type="PANTHER" id="PTHR43381:SF5">
    <property type="entry name" value="TR-TYPE G DOMAIN-CONTAINING PROTEIN"/>
    <property type="match status" value="1"/>
</dbReference>
<comment type="function">
    <text evidence="10">One of the essential components for the initiation of protein synthesis. Protects formylmethionyl-tRNA from spontaneous hydrolysis and promotes its binding to the 30S ribosomal subunits. Also involved in the hydrolysis of GTP during the formation of the 70S ribosomal complex.</text>
</comment>
<dbReference type="GO" id="GO:0003924">
    <property type="term" value="F:GTPase activity"/>
    <property type="evidence" value="ECO:0007669"/>
    <property type="project" value="InterPro"/>
</dbReference>
<dbReference type="InterPro" id="IPR000795">
    <property type="entry name" value="T_Tr_GTP-bd_dom"/>
</dbReference>
<evidence type="ECO:0000256" key="11">
    <source>
        <dbReference type="RuleBase" id="RU000645"/>
    </source>
</evidence>
<dbReference type="Proteomes" id="UP000885621">
    <property type="component" value="Unassembled WGS sequence"/>
</dbReference>
<evidence type="ECO:0000259" key="14">
    <source>
        <dbReference type="PROSITE" id="PS51722"/>
    </source>
</evidence>
<dbReference type="FunFam" id="2.40.30.10:FF:000008">
    <property type="entry name" value="Translation initiation factor IF-2"/>
    <property type="match status" value="1"/>
</dbReference>
<keyword evidence="7 10" id="KW-0648">Protein biosynthesis</keyword>
<feature type="coiled-coil region" evidence="12">
    <location>
        <begin position="1"/>
        <end position="31"/>
    </location>
</feature>
<feature type="compositionally biased region" description="Basic and acidic residues" evidence="13">
    <location>
        <begin position="218"/>
        <end position="231"/>
    </location>
</feature>
<accession>A0A831YC43</accession>
<keyword evidence="5 10" id="KW-0396">Initiation factor</keyword>
<evidence type="ECO:0000256" key="8">
    <source>
        <dbReference type="ARBA" id="ARBA00023134"/>
    </source>
</evidence>
<evidence type="ECO:0000256" key="12">
    <source>
        <dbReference type="SAM" id="Coils"/>
    </source>
</evidence>
<keyword evidence="8" id="KW-0342">GTP-binding</keyword>
<comment type="similarity">
    <text evidence="2 10">Belongs to the TRAFAC class translation factor GTPase superfamily. Classic translation factor GTPase family. IF-2 subfamily.</text>
</comment>
<dbReference type="Pfam" id="PF22042">
    <property type="entry name" value="EF-G_D2"/>
    <property type="match status" value="1"/>
</dbReference>
<evidence type="ECO:0000256" key="6">
    <source>
        <dbReference type="ARBA" id="ARBA00022741"/>
    </source>
</evidence>
<dbReference type="CDD" id="cd01887">
    <property type="entry name" value="IF2_eIF5B"/>
    <property type="match status" value="1"/>
</dbReference>
<evidence type="ECO:0000313" key="15">
    <source>
        <dbReference type="EMBL" id="HEV08782.1"/>
    </source>
</evidence>
<dbReference type="Pfam" id="PF04760">
    <property type="entry name" value="IF2_N"/>
    <property type="match status" value="1"/>
</dbReference>
<dbReference type="Gene3D" id="2.40.30.10">
    <property type="entry name" value="Translation factors"/>
    <property type="match status" value="2"/>
</dbReference>
<sequence length="817" mass="93403">EKEIEEEKKRREEELKKLEEERKKEKEKTEKVEPVKEEVIKEKEKKQEEEVKKDDVKTQEIKTEEKLPEVIEGVVSEEERRKTFRREEKRYPERERKERFEKRPFEKKERPEKREEKKPFEKREERKPFEKRERVEKRELSEKEEFRKKEEVREDRRLKRPEERPNLSFTPQSIKEDKKSEKKETKEEKLERLAKEEKEEMEALRKLMEGHPKKKKPKKEEKKKETEEQKEEEIKIVQIPEVITVRELADLLEIPVNQILMDLLQKKILATVNQTIDPKIALEIAEKHGFLAEIKVEGEESQEEVKEEVDNVSEETGELEERPPVVTVMGHVDHGKTTLLDTIRKTDVAAKEHGGITQHIGAYKIKLPNGKEITFLDTPGHEAFTTLRARGSKVADIAVLVVAADDGVKPQTVEAINHAKNAKLPIIVAVNKIDKPGADPMRVRQELTQYGLIPEEWGGDTIFVDISAKTGKNVEELLEMILLVAEMLELKANPNKLAVGTVIESKLDPKKGPVATVLIENGTLHVGDYFVAGYTWGKVKAMFNERGERLKEAKPGTPVEVLGFDEVPQAGDKFIAKATEREAKQLAEIRKQRREEELLAKKTRINLENLSNAKEINIILKADVQGSLEALKKAIEDLSEKFKEVSINIIHAAVGGITESDVMLAAASNAIIIGFNVRPDAGARKAAEQENVDIRIYNIIYQAIEDLEKAMKGMLKPTLREVLLGTAEVRATFKAKAIGTIAGCYVTDGVIKRNAKARLVRDGVVIYDGEIASLKRFKDDVKEVQKGFECGLTLKNFNDIKVGDIIEAYEVVEERPT</sequence>
<dbReference type="InterPro" id="IPR027417">
    <property type="entry name" value="P-loop_NTPase"/>
</dbReference>
<dbReference type="EMBL" id="DSFC01000005">
    <property type="protein sequence ID" value="HEV08782.1"/>
    <property type="molecule type" value="Genomic_DNA"/>
</dbReference>
<feature type="domain" description="Tr-type G" evidence="14">
    <location>
        <begin position="321"/>
        <end position="491"/>
    </location>
</feature>
<dbReference type="InterPro" id="IPR006847">
    <property type="entry name" value="IF2_N"/>
</dbReference>
<feature type="region of interest" description="Disordered" evidence="13">
    <location>
        <begin position="301"/>
        <end position="320"/>
    </location>
</feature>
<dbReference type="SUPFAM" id="SSF52540">
    <property type="entry name" value="P-loop containing nucleoside triphosphate hydrolases"/>
    <property type="match status" value="1"/>
</dbReference>
<dbReference type="AlphaFoldDB" id="A0A831YC43"/>
<dbReference type="PANTHER" id="PTHR43381">
    <property type="entry name" value="TRANSLATION INITIATION FACTOR IF-2-RELATED"/>
    <property type="match status" value="1"/>
</dbReference>
<proteinExistence type="inferred from homology"/>
<feature type="region of interest" description="Disordered" evidence="13">
    <location>
        <begin position="43"/>
        <end position="231"/>
    </location>
</feature>
<dbReference type="InterPro" id="IPR005225">
    <property type="entry name" value="Small_GTP-bd"/>
</dbReference>
<protein>
    <recommendedName>
        <fullName evidence="3 9">Translation initiation factor IF-2</fullName>
    </recommendedName>
</protein>
<reference evidence="15" key="1">
    <citation type="journal article" date="2020" name="mSystems">
        <title>Genome- and Community-Level Interaction Insights into Carbon Utilization and Element Cycling Functions of Hydrothermarchaeota in Hydrothermal Sediment.</title>
        <authorList>
            <person name="Zhou Z."/>
            <person name="Liu Y."/>
            <person name="Xu W."/>
            <person name="Pan J."/>
            <person name="Luo Z.H."/>
            <person name="Li M."/>
        </authorList>
    </citation>
    <scope>NUCLEOTIDE SEQUENCE [LARGE SCALE GENOMIC DNA]</scope>
    <source>
        <strain evidence="15">SpSt-1257</strain>
    </source>
</reference>
<feature type="compositionally biased region" description="Basic and acidic residues" evidence="13">
    <location>
        <begin position="174"/>
        <end position="211"/>
    </location>
</feature>
<organism evidence="15">
    <name type="scientific">Sulfurihydrogenibium azorense</name>
    <dbReference type="NCBI Taxonomy" id="309806"/>
    <lineage>
        <taxon>Bacteria</taxon>
        <taxon>Pseudomonadati</taxon>
        <taxon>Aquificota</taxon>
        <taxon>Aquificia</taxon>
        <taxon>Aquificales</taxon>
        <taxon>Hydrogenothermaceae</taxon>
        <taxon>Sulfurihydrogenibium</taxon>
    </lineage>
</organism>
<keyword evidence="6" id="KW-0547">Nucleotide-binding</keyword>
<dbReference type="SUPFAM" id="SSF50447">
    <property type="entry name" value="Translation proteins"/>
    <property type="match status" value="2"/>
</dbReference>
<dbReference type="HAMAP" id="MF_00100_B">
    <property type="entry name" value="IF_2_B"/>
    <property type="match status" value="1"/>
</dbReference>
<dbReference type="CDD" id="cd03702">
    <property type="entry name" value="IF2_mtIF2_II"/>
    <property type="match status" value="1"/>
</dbReference>
<dbReference type="Gene3D" id="3.40.50.300">
    <property type="entry name" value="P-loop containing nucleotide triphosphate hydrolases"/>
    <property type="match status" value="1"/>
</dbReference>
<evidence type="ECO:0000256" key="4">
    <source>
        <dbReference type="ARBA" id="ARBA00022490"/>
    </source>
</evidence>
<dbReference type="FunFam" id="3.40.50.300:FF:000019">
    <property type="entry name" value="Translation initiation factor IF-2"/>
    <property type="match status" value="1"/>
</dbReference>
<dbReference type="InterPro" id="IPR004161">
    <property type="entry name" value="EFTu-like_2"/>
</dbReference>
<dbReference type="InterPro" id="IPR044145">
    <property type="entry name" value="IF2_II"/>
</dbReference>
<feature type="compositionally biased region" description="Basic and acidic residues" evidence="13">
    <location>
        <begin position="43"/>
        <end position="69"/>
    </location>
</feature>
<evidence type="ECO:0000256" key="5">
    <source>
        <dbReference type="ARBA" id="ARBA00022540"/>
    </source>
</evidence>
<dbReference type="Gene3D" id="3.40.50.10050">
    <property type="entry name" value="Translation initiation factor IF- 2, domain 3"/>
    <property type="match status" value="1"/>
</dbReference>
<dbReference type="InterPro" id="IPR036925">
    <property type="entry name" value="TIF_IF2_dom3_sf"/>
</dbReference>
<dbReference type="GO" id="GO:0003743">
    <property type="term" value="F:translation initiation factor activity"/>
    <property type="evidence" value="ECO:0007669"/>
    <property type="project" value="UniProtKB-UniRule"/>
</dbReference>
<comment type="subcellular location">
    <subcellularLocation>
        <location evidence="1 11">Cytoplasm</location>
    </subcellularLocation>
</comment>
<dbReference type="GO" id="GO:0005525">
    <property type="term" value="F:GTP binding"/>
    <property type="evidence" value="ECO:0007669"/>
    <property type="project" value="UniProtKB-KW"/>
</dbReference>
<dbReference type="Pfam" id="PF11987">
    <property type="entry name" value="IF-2"/>
    <property type="match status" value="1"/>
</dbReference>